<evidence type="ECO:0000313" key="3">
    <source>
        <dbReference type="EMBL" id="CAK8686471.1"/>
    </source>
</evidence>
<dbReference type="SUPFAM" id="SSF53335">
    <property type="entry name" value="S-adenosyl-L-methionine-dependent methyltransferases"/>
    <property type="match status" value="1"/>
</dbReference>
<accession>A0ABP0G3P7</accession>
<protein>
    <recommendedName>
        <fullName evidence="5">U6 small nuclear RNA (adenine-(43)-N(6))-methyltransferase</fullName>
    </recommendedName>
</protein>
<dbReference type="Proteomes" id="UP001642483">
    <property type="component" value="Unassembled WGS sequence"/>
</dbReference>
<gene>
    <name evidence="3" type="ORF">CVLEPA_LOCUS18401</name>
</gene>
<dbReference type="Pfam" id="PF05971">
    <property type="entry name" value="Methyltransf_10"/>
    <property type="match status" value="1"/>
</dbReference>
<dbReference type="InterPro" id="IPR010286">
    <property type="entry name" value="METTL16/RlmF"/>
</dbReference>
<organism evidence="3 4">
    <name type="scientific">Clavelina lepadiformis</name>
    <name type="common">Light-bulb sea squirt</name>
    <name type="synonym">Ascidia lepadiformis</name>
    <dbReference type="NCBI Taxonomy" id="159417"/>
    <lineage>
        <taxon>Eukaryota</taxon>
        <taxon>Metazoa</taxon>
        <taxon>Chordata</taxon>
        <taxon>Tunicata</taxon>
        <taxon>Ascidiacea</taxon>
        <taxon>Aplousobranchia</taxon>
        <taxon>Clavelinidae</taxon>
        <taxon>Clavelina</taxon>
    </lineage>
</organism>
<evidence type="ECO:0000256" key="1">
    <source>
        <dbReference type="ARBA" id="ARBA00022603"/>
    </source>
</evidence>
<keyword evidence="2" id="KW-0808">Transferase</keyword>
<dbReference type="InterPro" id="IPR029063">
    <property type="entry name" value="SAM-dependent_MTases_sf"/>
</dbReference>
<sequence length="481" mass="55396">MALNKFMHPRNRYKDNPPDFKELAKIFPNFKRHVKTSRSGKPFVNFRNAQAVRDLTLSLLERDFQLKIDLPNDRLVPTLPLRINYLSWIEDLLNCLPQKENPHVLDIGCGSSCVYPLVGVTMNPNWTFIATEVDEKNYNHAVSNVEKNGLMEKIKVRKTEKEDDLLCVDDFDACMCNPPFFTDEEELTVEEGRPTPNSACSGSKNEIIGGDFNYAERMFNESVTTNDNEQRWYTTMLGKKSSFVRILQFLRDHNVKTVASTEFCQGRTMRWGVAWSFSALNVSAIPKISRKEKKLSFLSKFLSSDDAVLVLKKILLNLKIDFTTAGASFTLKGNIIEGLPNRKTRRLEKRLHEAEFSGVEKKLQKLENGSTQTAVLDQTICILKVTQREDGEVQVELTPETGRFSDEINRLFIYLHFLSLLQNVRKHMQQIGLQRRYQNDQEFALLLRHIPALAFVPIQHLIEAFETLEEFLPDEMLPLLD</sequence>
<keyword evidence="1" id="KW-0489">Methyltransferase</keyword>
<keyword evidence="4" id="KW-1185">Reference proteome</keyword>
<dbReference type="CDD" id="cd02440">
    <property type="entry name" value="AdoMet_MTases"/>
    <property type="match status" value="1"/>
</dbReference>
<evidence type="ECO:0000256" key="2">
    <source>
        <dbReference type="ARBA" id="ARBA00022679"/>
    </source>
</evidence>
<dbReference type="Gene3D" id="3.40.50.150">
    <property type="entry name" value="Vaccinia Virus protein VP39"/>
    <property type="match status" value="1"/>
</dbReference>
<name>A0ABP0G3P7_CLALP</name>
<evidence type="ECO:0000313" key="4">
    <source>
        <dbReference type="Proteomes" id="UP001642483"/>
    </source>
</evidence>
<comment type="caution">
    <text evidence="3">The sequence shown here is derived from an EMBL/GenBank/DDBJ whole genome shotgun (WGS) entry which is preliminary data.</text>
</comment>
<reference evidence="3 4" key="1">
    <citation type="submission" date="2024-02" db="EMBL/GenBank/DDBJ databases">
        <authorList>
            <person name="Daric V."/>
            <person name="Darras S."/>
        </authorList>
    </citation>
    <scope>NUCLEOTIDE SEQUENCE [LARGE SCALE GENOMIC DNA]</scope>
</reference>
<dbReference type="PANTHER" id="PTHR13393:SF0">
    <property type="entry name" value="RNA N6-ADENOSINE-METHYLTRANSFERASE METTL16"/>
    <property type="match status" value="1"/>
</dbReference>
<proteinExistence type="predicted"/>
<dbReference type="EMBL" id="CAWYQH010000102">
    <property type="protein sequence ID" value="CAK8686471.1"/>
    <property type="molecule type" value="Genomic_DNA"/>
</dbReference>
<dbReference type="PANTHER" id="PTHR13393">
    <property type="entry name" value="SAM-DEPENDENT METHYLTRANSFERASE"/>
    <property type="match status" value="1"/>
</dbReference>
<evidence type="ECO:0008006" key="5">
    <source>
        <dbReference type="Google" id="ProtNLM"/>
    </source>
</evidence>